<organism evidence="2 3">
    <name type="scientific">Cercospora berteroae</name>
    <dbReference type="NCBI Taxonomy" id="357750"/>
    <lineage>
        <taxon>Eukaryota</taxon>
        <taxon>Fungi</taxon>
        <taxon>Dikarya</taxon>
        <taxon>Ascomycota</taxon>
        <taxon>Pezizomycotina</taxon>
        <taxon>Dothideomycetes</taxon>
        <taxon>Dothideomycetidae</taxon>
        <taxon>Mycosphaerellales</taxon>
        <taxon>Mycosphaerellaceae</taxon>
        <taxon>Cercospora</taxon>
    </lineage>
</organism>
<protein>
    <recommendedName>
        <fullName evidence="4">Cell wall protein PhiA</fullName>
    </recommendedName>
</protein>
<dbReference type="Proteomes" id="UP000237631">
    <property type="component" value="Unassembled WGS sequence"/>
</dbReference>
<gene>
    <name evidence="2" type="ORF">CBER1_08247</name>
</gene>
<comment type="caution">
    <text evidence="2">The sequence shown here is derived from an EMBL/GenBank/DDBJ whole genome shotgun (WGS) entry which is preliminary data.</text>
</comment>
<dbReference type="AlphaFoldDB" id="A0A2S6CEU4"/>
<evidence type="ECO:0000256" key="1">
    <source>
        <dbReference type="SAM" id="SignalP"/>
    </source>
</evidence>
<name>A0A2S6CEU4_9PEZI</name>
<evidence type="ECO:0000313" key="2">
    <source>
        <dbReference type="EMBL" id="PPJ58234.1"/>
    </source>
</evidence>
<dbReference type="EMBL" id="PNEN01000468">
    <property type="protein sequence ID" value="PPJ58234.1"/>
    <property type="molecule type" value="Genomic_DNA"/>
</dbReference>
<sequence length="189" mass="20367">MQFPTLALLGLAGSALAAPAPQQEDQIPTFGQPFGIKAEGKGLSYAQIRAVNGRLMIGGTQTATCEGGQRQDFATFALYSDNRLYMYTNSNPVQNVWVDASGMGQGITGYSSPDRLGNRFSIDPFYISQEGALTFSNTPAKACPAVEEGTYSIWFSSAEKPGWQEGCIEVQLKTYYAPGRIACNYTESA</sequence>
<feature type="signal peptide" evidence="1">
    <location>
        <begin position="1"/>
        <end position="17"/>
    </location>
</feature>
<keyword evidence="1" id="KW-0732">Signal</keyword>
<dbReference type="OrthoDB" id="4093325at2759"/>
<accession>A0A2S6CEU4</accession>
<feature type="chain" id="PRO_5015641089" description="Cell wall protein PhiA" evidence="1">
    <location>
        <begin position="18"/>
        <end position="189"/>
    </location>
</feature>
<evidence type="ECO:0000313" key="3">
    <source>
        <dbReference type="Proteomes" id="UP000237631"/>
    </source>
</evidence>
<reference evidence="3" key="1">
    <citation type="journal article" date="2017" name="bioRxiv">
        <title>Conservation of a gene cluster reveals novel cercosporin biosynthetic mechanisms and extends production to the genus Colletotrichum.</title>
        <authorList>
            <person name="de Jonge R."/>
            <person name="Ebert M.K."/>
            <person name="Huitt-Roehl C.R."/>
            <person name="Pal P."/>
            <person name="Suttle J.C."/>
            <person name="Spanner R.E."/>
            <person name="Neubauer J.D."/>
            <person name="Jurick W.M.II."/>
            <person name="Stott K.A."/>
            <person name="Secor G.A."/>
            <person name="Thomma B.P.H.J."/>
            <person name="Van de Peer Y."/>
            <person name="Townsend C.A."/>
            <person name="Bolton M.D."/>
        </authorList>
    </citation>
    <scope>NUCLEOTIDE SEQUENCE [LARGE SCALE GENOMIC DNA]</scope>
    <source>
        <strain evidence="3">CBS538.71</strain>
    </source>
</reference>
<keyword evidence="3" id="KW-1185">Reference proteome</keyword>
<evidence type="ECO:0008006" key="4">
    <source>
        <dbReference type="Google" id="ProtNLM"/>
    </source>
</evidence>
<proteinExistence type="predicted"/>